<accession>A0AAV3PXL6</accession>
<reference evidence="4 5" key="1">
    <citation type="submission" date="2024-01" db="EMBL/GenBank/DDBJ databases">
        <title>The complete chloroplast genome sequence of Lithospermum erythrorhizon: insights into the phylogenetic relationship among Boraginaceae species and the maternal lineages of purple gromwells.</title>
        <authorList>
            <person name="Okada T."/>
            <person name="Watanabe K."/>
        </authorList>
    </citation>
    <scope>NUCLEOTIDE SEQUENCE [LARGE SCALE GENOMIC DNA]</scope>
</reference>
<evidence type="ECO:0000313" key="5">
    <source>
        <dbReference type="Proteomes" id="UP001454036"/>
    </source>
</evidence>
<evidence type="ECO:0000256" key="3">
    <source>
        <dbReference type="ARBA" id="ARBA00023315"/>
    </source>
</evidence>
<keyword evidence="5" id="KW-1185">Reference proteome</keyword>
<comment type="similarity">
    <text evidence="1">Belongs to the plant acyltransferase family.</text>
</comment>
<proteinExistence type="inferred from homology"/>
<comment type="caution">
    <text evidence="4">The sequence shown here is derived from an EMBL/GenBank/DDBJ whole genome shotgun (WGS) entry which is preliminary data.</text>
</comment>
<evidence type="ECO:0000256" key="2">
    <source>
        <dbReference type="ARBA" id="ARBA00022679"/>
    </source>
</evidence>
<dbReference type="EMBL" id="BAABME010019091">
    <property type="protein sequence ID" value="GAA0156023.1"/>
    <property type="molecule type" value="Genomic_DNA"/>
</dbReference>
<dbReference type="InterPro" id="IPR023213">
    <property type="entry name" value="CAT-like_dom_sf"/>
</dbReference>
<evidence type="ECO:0000313" key="4">
    <source>
        <dbReference type="EMBL" id="GAA0156023.1"/>
    </source>
</evidence>
<dbReference type="Proteomes" id="UP001454036">
    <property type="component" value="Unassembled WGS sequence"/>
</dbReference>
<organism evidence="4 5">
    <name type="scientific">Lithospermum erythrorhizon</name>
    <name type="common">Purple gromwell</name>
    <name type="synonym">Lithospermum officinale var. erythrorhizon</name>
    <dbReference type="NCBI Taxonomy" id="34254"/>
    <lineage>
        <taxon>Eukaryota</taxon>
        <taxon>Viridiplantae</taxon>
        <taxon>Streptophyta</taxon>
        <taxon>Embryophyta</taxon>
        <taxon>Tracheophyta</taxon>
        <taxon>Spermatophyta</taxon>
        <taxon>Magnoliopsida</taxon>
        <taxon>eudicotyledons</taxon>
        <taxon>Gunneridae</taxon>
        <taxon>Pentapetalae</taxon>
        <taxon>asterids</taxon>
        <taxon>lamiids</taxon>
        <taxon>Boraginales</taxon>
        <taxon>Boraginaceae</taxon>
        <taxon>Boraginoideae</taxon>
        <taxon>Lithospermeae</taxon>
        <taxon>Lithospermum</taxon>
    </lineage>
</organism>
<dbReference type="Pfam" id="PF02458">
    <property type="entry name" value="Transferase"/>
    <property type="match status" value="1"/>
</dbReference>
<dbReference type="PANTHER" id="PTHR31642">
    <property type="entry name" value="TRICHOTHECENE 3-O-ACETYLTRANSFERASE"/>
    <property type="match status" value="1"/>
</dbReference>
<keyword evidence="2" id="KW-0808">Transferase</keyword>
<dbReference type="AlphaFoldDB" id="A0AAV3PXL6"/>
<dbReference type="FunFam" id="3.30.559.10:FF:000008">
    <property type="entry name" value="Tryptamine hydroxycinnamoyl transferase"/>
    <property type="match status" value="1"/>
</dbReference>
<name>A0AAV3PXL6_LITER</name>
<dbReference type="InterPro" id="IPR050317">
    <property type="entry name" value="Plant_Fungal_Acyltransferase"/>
</dbReference>
<protein>
    <submittedName>
        <fullName evidence="4">Acetyltransferase</fullName>
    </submittedName>
</protein>
<gene>
    <name evidence="4" type="ORF">LIER_38200</name>
</gene>
<dbReference type="GO" id="GO:0016747">
    <property type="term" value="F:acyltransferase activity, transferring groups other than amino-acyl groups"/>
    <property type="evidence" value="ECO:0007669"/>
    <property type="project" value="TreeGrafter"/>
</dbReference>
<dbReference type="PANTHER" id="PTHR31642:SF13">
    <property type="entry name" value="AGMATINE HYDROXYCINNAMOYLTRANSFERASE 1"/>
    <property type="match status" value="1"/>
</dbReference>
<sequence length="438" mass="49498">MKLTIDNSKILKPYYEDNATPPSINDYMPLTVFDKVNYDTQVAVIFAYRPPTPPNAILELGLRKALSVFRPFAGRLSIDKNDDPIILLNDEGVKFIEVSVDGSLDETVSFEPSANLKMLHPSTQGVDELVQVQLTRFRCGSMVVGFVSHHFVADGQGTSNFLVAWGQATRGVDISPVPFLDRNNNVFTPRELPQFDQFEHRGVEYMSKRLNYTPSENGILEDEILVHKVRYSREFLAKLKTIASSELGEKRPYSTFESLLGHVWRTMTKARGLNEDETTHVKVSVNGRMRLKPNVPNYFGNLVLWALPTSTVKDLTNEPLSFAAKAIHDSVAKLNNEYFTSFIDFANYKIKEEDLIPTADCSKRILTPNVNVDSWLRFPFYDLDFGTGCPFAFMPTYIPVDGLIFLLPTSPEDGSVDVVVSLFKDKLETFKEICYCVE</sequence>
<evidence type="ECO:0000256" key="1">
    <source>
        <dbReference type="ARBA" id="ARBA00009861"/>
    </source>
</evidence>
<dbReference type="Gene3D" id="3.30.559.10">
    <property type="entry name" value="Chloramphenicol acetyltransferase-like domain"/>
    <property type="match status" value="2"/>
</dbReference>
<keyword evidence="3" id="KW-0012">Acyltransferase</keyword>